<organism evidence="1 2">
    <name type="scientific">Paenibacillus dendrobii</name>
    <dbReference type="NCBI Taxonomy" id="2691084"/>
    <lineage>
        <taxon>Bacteria</taxon>
        <taxon>Bacillati</taxon>
        <taxon>Bacillota</taxon>
        <taxon>Bacilli</taxon>
        <taxon>Bacillales</taxon>
        <taxon>Paenibacillaceae</taxon>
        <taxon>Paenibacillus</taxon>
    </lineage>
</organism>
<sequence>MDLDVNELKLILLLLDREQVSFGLSDEESELMNKLEKRYKELGGYVKEDTSEDNFAPWEDKSFVR</sequence>
<dbReference type="EMBL" id="WUBI01000002">
    <property type="protein sequence ID" value="MWV44887.1"/>
    <property type="molecule type" value="Genomic_DNA"/>
</dbReference>
<comment type="caution">
    <text evidence="1">The sequence shown here is derived from an EMBL/GenBank/DDBJ whole genome shotgun (WGS) entry which is preliminary data.</text>
</comment>
<keyword evidence="2" id="KW-1185">Reference proteome</keyword>
<protein>
    <submittedName>
        <fullName evidence="1">Uncharacterized protein</fullName>
    </submittedName>
</protein>
<proteinExistence type="predicted"/>
<dbReference type="Proteomes" id="UP000460318">
    <property type="component" value="Unassembled WGS sequence"/>
</dbReference>
<dbReference type="RefSeq" id="WP_160498498.1">
    <property type="nucleotide sequence ID" value="NZ_WUBI01000002.1"/>
</dbReference>
<evidence type="ECO:0000313" key="2">
    <source>
        <dbReference type="Proteomes" id="UP000460318"/>
    </source>
</evidence>
<reference evidence="1 2" key="1">
    <citation type="submission" date="2019-12" db="EMBL/GenBank/DDBJ databases">
        <title>Paenibacillus sp. nov., an endophytic bacterium isolated from the stem of Dendrobium.</title>
        <authorList>
            <person name="Zhao R."/>
        </authorList>
    </citation>
    <scope>NUCLEOTIDE SEQUENCE [LARGE SCALE GENOMIC DNA]</scope>
    <source>
        <strain evidence="1 2">HJL G12</strain>
    </source>
</reference>
<dbReference type="AlphaFoldDB" id="A0A7X3LH87"/>
<name>A0A7X3LH87_9BACL</name>
<evidence type="ECO:0000313" key="1">
    <source>
        <dbReference type="EMBL" id="MWV44887.1"/>
    </source>
</evidence>
<gene>
    <name evidence="1" type="ORF">GRF59_14795</name>
</gene>
<accession>A0A7X3LH87</accession>